<dbReference type="Pfam" id="PF02816">
    <property type="entry name" value="Alpha_kinase"/>
    <property type="match status" value="1"/>
</dbReference>
<proteinExistence type="predicted"/>
<evidence type="ECO:0000313" key="9">
    <source>
        <dbReference type="Proteomes" id="UP000678393"/>
    </source>
</evidence>
<keyword evidence="2" id="KW-0808">Transferase</keyword>
<evidence type="ECO:0000256" key="4">
    <source>
        <dbReference type="ARBA" id="ARBA00022777"/>
    </source>
</evidence>
<feature type="region of interest" description="Disordered" evidence="6">
    <location>
        <begin position="409"/>
        <end position="446"/>
    </location>
</feature>
<protein>
    <recommendedName>
        <fullName evidence="7">Alpha-type protein kinase domain-containing protein</fullName>
    </recommendedName>
</protein>
<dbReference type="Gene3D" id="3.20.200.10">
    <property type="entry name" value="MHCK/EF2 kinase"/>
    <property type="match status" value="1"/>
</dbReference>
<sequence>MNSVVDLGSDGSCDGSSESEDENFMLFPITDIDIDASCESLADQRSTTDTTPSKQEDIDEPLRPFITLRERRLLKAYSAVLPDSNLKPLAICKAKEYRSSKSESQKKPHIKLKPKFERIMKKLRKGVDHWAEYHLDDLETELAVRHRYNPRRKIWIQDHVLVKMEKKPFTRGAMRQCFRVKKKHSAVCNSTYGLDKNASNYVAKSYIENVDRSVYFEDVKLQMDAKIWGEEYNRHNPPKKVDIFQMYVLEFPDRPGKPLFHLEHFIEGEYIKYNSNSGFVEESLRFTPQAFSHFTFERSGHQLIVVDVQGVGDLYTDPQIHTAEGKEYGDGNLGPKGMALFFHSHICNSICDSLDLTPFDLAESELANCREFIEKQKFSSVTRLRGSEDSCISASPMDTFDLTEILGRHRSSESATSADDDSSAQNGDDESSANTPTSEEEYMSLDSPLGHIRARVRWQSESEQDSMTTDEENKAFSKAQAEKARPSSVLHELDLRKLSNLKIGQSVLGQIHHEMAKYHEMGRFCLQEDVVDWDAALFHEEHAAELGVLEAINTMAMLYMGLPRHMFVNCIVQQRSEMIDVGVDYMVQAAEAGDRNAMIFMARAFETGNGLGTKRSISWEDAIHYYQLAIDQNDHDEGGDFDSTMEDPVHQLIAQQAAMFRTGGHGLDRDLQKAGDLYNEAAEAAMAAMKGRLANSFYMLAEECYSEME</sequence>
<dbReference type="CDD" id="cd16967">
    <property type="entry name" value="Alpha_kinase_eEF2K"/>
    <property type="match status" value="1"/>
</dbReference>
<dbReference type="InterPro" id="IPR047588">
    <property type="entry name" value="eEF2K_a_kinase_dom"/>
</dbReference>
<dbReference type="SUPFAM" id="SSF56112">
    <property type="entry name" value="Protein kinase-like (PK-like)"/>
    <property type="match status" value="1"/>
</dbReference>
<dbReference type="SMART" id="SM00811">
    <property type="entry name" value="Alpha_kinase"/>
    <property type="match status" value="1"/>
</dbReference>
<keyword evidence="1" id="KW-0723">Serine/threonine-protein kinase</keyword>
<dbReference type="FunFam" id="3.20.200.10:FF:000002">
    <property type="entry name" value="Eukaryotic elongation factor 2 kinase"/>
    <property type="match status" value="1"/>
</dbReference>
<accession>A0A8S3ZA21</accession>
<evidence type="ECO:0000256" key="3">
    <source>
        <dbReference type="ARBA" id="ARBA00022741"/>
    </source>
</evidence>
<dbReference type="GO" id="GO:0031037">
    <property type="term" value="P:myosin II filament disassembly"/>
    <property type="evidence" value="ECO:0007669"/>
    <property type="project" value="TreeGrafter"/>
</dbReference>
<gene>
    <name evidence="8" type="ORF">CUNI_LOCUS11985</name>
</gene>
<evidence type="ECO:0000259" key="7">
    <source>
        <dbReference type="PROSITE" id="PS51158"/>
    </source>
</evidence>
<dbReference type="InterPro" id="IPR051852">
    <property type="entry name" value="Alpha-type_PK"/>
</dbReference>
<dbReference type="SUPFAM" id="SSF81901">
    <property type="entry name" value="HCP-like"/>
    <property type="match status" value="1"/>
</dbReference>
<feature type="region of interest" description="Disordered" evidence="6">
    <location>
        <begin position="458"/>
        <end position="483"/>
    </location>
</feature>
<evidence type="ECO:0000256" key="6">
    <source>
        <dbReference type="SAM" id="MobiDB-lite"/>
    </source>
</evidence>
<evidence type="ECO:0000256" key="5">
    <source>
        <dbReference type="ARBA" id="ARBA00022840"/>
    </source>
</evidence>
<feature type="compositionally biased region" description="Basic and acidic residues" evidence="6">
    <location>
        <begin position="471"/>
        <end position="483"/>
    </location>
</feature>
<dbReference type="GO" id="GO:0005524">
    <property type="term" value="F:ATP binding"/>
    <property type="evidence" value="ECO:0007669"/>
    <property type="project" value="UniProtKB-KW"/>
</dbReference>
<evidence type="ECO:0000313" key="8">
    <source>
        <dbReference type="EMBL" id="CAG5126427.1"/>
    </source>
</evidence>
<keyword evidence="9" id="KW-1185">Reference proteome</keyword>
<dbReference type="Gene3D" id="1.25.40.10">
    <property type="entry name" value="Tetratricopeptide repeat domain"/>
    <property type="match status" value="1"/>
</dbReference>
<evidence type="ECO:0000256" key="2">
    <source>
        <dbReference type="ARBA" id="ARBA00022679"/>
    </source>
</evidence>
<dbReference type="OrthoDB" id="301415at2759"/>
<dbReference type="InterPro" id="IPR004166">
    <property type="entry name" value="a-kinase_dom"/>
</dbReference>
<dbReference type="PROSITE" id="PS51158">
    <property type="entry name" value="ALPHA_KINASE"/>
    <property type="match status" value="1"/>
</dbReference>
<feature type="compositionally biased region" description="Acidic residues" evidence="6">
    <location>
        <begin position="418"/>
        <end position="431"/>
    </location>
</feature>
<dbReference type="InterPro" id="IPR011990">
    <property type="entry name" value="TPR-like_helical_dom_sf"/>
</dbReference>
<dbReference type="GO" id="GO:0004686">
    <property type="term" value="F:elongation factor-2 kinase activity"/>
    <property type="evidence" value="ECO:0007669"/>
    <property type="project" value="InterPro"/>
</dbReference>
<dbReference type="Proteomes" id="UP000678393">
    <property type="component" value="Unassembled WGS sequence"/>
</dbReference>
<feature type="region of interest" description="Disordered" evidence="6">
    <location>
        <begin position="1"/>
        <end position="20"/>
    </location>
</feature>
<keyword evidence="5" id="KW-0067">ATP-binding</keyword>
<dbReference type="EMBL" id="CAJHNH020002358">
    <property type="protein sequence ID" value="CAG5126427.1"/>
    <property type="molecule type" value="Genomic_DNA"/>
</dbReference>
<dbReference type="PANTHER" id="PTHR45992:SF2">
    <property type="entry name" value="EUKARYOTIC ELONGATION FACTOR 2 KINASE"/>
    <property type="match status" value="1"/>
</dbReference>
<keyword evidence="3" id="KW-0547">Nucleotide-binding</keyword>
<name>A0A8S3ZA21_9EUPU</name>
<dbReference type="InterPro" id="IPR011009">
    <property type="entry name" value="Kinase-like_dom_sf"/>
</dbReference>
<dbReference type="Gene3D" id="3.30.200.20">
    <property type="entry name" value="Phosphorylase Kinase, domain 1"/>
    <property type="match status" value="2"/>
</dbReference>
<reference evidence="8" key="1">
    <citation type="submission" date="2021-04" db="EMBL/GenBank/DDBJ databases">
        <authorList>
            <consortium name="Molecular Ecology Group"/>
        </authorList>
    </citation>
    <scope>NUCLEOTIDE SEQUENCE</scope>
</reference>
<dbReference type="GO" id="GO:1903013">
    <property type="term" value="P:response to differentiation-inducing factor 1"/>
    <property type="evidence" value="ECO:0007669"/>
    <property type="project" value="TreeGrafter"/>
</dbReference>
<keyword evidence="4" id="KW-0418">Kinase</keyword>
<comment type="caution">
    <text evidence="8">The sequence shown here is derived from an EMBL/GenBank/DDBJ whole genome shotgun (WGS) entry which is preliminary data.</text>
</comment>
<organism evidence="8 9">
    <name type="scientific">Candidula unifasciata</name>
    <dbReference type="NCBI Taxonomy" id="100452"/>
    <lineage>
        <taxon>Eukaryota</taxon>
        <taxon>Metazoa</taxon>
        <taxon>Spiralia</taxon>
        <taxon>Lophotrochozoa</taxon>
        <taxon>Mollusca</taxon>
        <taxon>Gastropoda</taxon>
        <taxon>Heterobranchia</taxon>
        <taxon>Euthyneura</taxon>
        <taxon>Panpulmonata</taxon>
        <taxon>Eupulmonata</taxon>
        <taxon>Stylommatophora</taxon>
        <taxon>Helicina</taxon>
        <taxon>Helicoidea</taxon>
        <taxon>Geomitridae</taxon>
        <taxon>Candidula</taxon>
    </lineage>
</organism>
<dbReference type="AlphaFoldDB" id="A0A8S3ZA21"/>
<feature type="domain" description="Alpha-type protein kinase" evidence="7">
    <location>
        <begin position="147"/>
        <end position="359"/>
    </location>
</feature>
<evidence type="ECO:0000256" key="1">
    <source>
        <dbReference type="ARBA" id="ARBA00022527"/>
    </source>
</evidence>
<dbReference type="PANTHER" id="PTHR45992">
    <property type="entry name" value="EUKARYOTIC ELONGATION FACTOR 2 KINASE-RELATED"/>
    <property type="match status" value="1"/>
</dbReference>